<evidence type="ECO:0000313" key="1">
    <source>
        <dbReference type="EMBL" id="AKO51976.1"/>
    </source>
</evidence>
<organism evidence="1 2">
    <name type="scientific">Marinobacter psychrophilus</name>
    <dbReference type="NCBI Taxonomy" id="330734"/>
    <lineage>
        <taxon>Bacteria</taxon>
        <taxon>Pseudomonadati</taxon>
        <taxon>Pseudomonadota</taxon>
        <taxon>Gammaproteobacteria</taxon>
        <taxon>Pseudomonadales</taxon>
        <taxon>Marinobacteraceae</taxon>
        <taxon>Marinobacter</taxon>
    </lineage>
</organism>
<evidence type="ECO:0000313" key="2">
    <source>
        <dbReference type="Proteomes" id="UP000036406"/>
    </source>
</evidence>
<dbReference type="EMBL" id="CP011494">
    <property type="protein sequence ID" value="AKO51976.1"/>
    <property type="molecule type" value="Genomic_DNA"/>
</dbReference>
<name>A0A0H4HZ44_9GAMM</name>
<keyword evidence="2" id="KW-1185">Reference proteome</keyword>
<dbReference type="PATRIC" id="fig|330734.3.peg.1205"/>
<dbReference type="Proteomes" id="UP000036406">
    <property type="component" value="Chromosome"/>
</dbReference>
<proteinExistence type="predicted"/>
<protein>
    <submittedName>
        <fullName evidence="1">Uncharacterized protein</fullName>
    </submittedName>
</protein>
<dbReference type="STRING" id="330734.ABA45_05685"/>
<gene>
    <name evidence="1" type="ORF">ABA45_05685</name>
</gene>
<sequence length="89" mass="9938">MLPDAAPLFQGLKTFFFMIARIDQGMLHFPGNSDPLKRRLFGVAQALFAKSTQALMSSFLTILSSFLAPTSVFFDLFISDFPIIPILSY</sequence>
<reference evidence="1 2" key="1">
    <citation type="submission" date="2015-05" db="EMBL/GenBank/DDBJ databases">
        <title>Complete genome of Marinobacter psychrophilus strain 20041T isolated from sea-ice of the Canadian Basin.</title>
        <authorList>
            <person name="Song L."/>
            <person name="Ren L."/>
            <person name="Yu Y."/>
            <person name="Wang X."/>
        </authorList>
    </citation>
    <scope>NUCLEOTIDE SEQUENCE [LARGE SCALE GENOMIC DNA]</scope>
    <source>
        <strain evidence="1 2">20041</strain>
    </source>
</reference>
<dbReference type="KEGG" id="mpq:ABA45_05685"/>
<accession>A0A0H4HZ44</accession>
<dbReference type="AlphaFoldDB" id="A0A0H4HZ44"/>